<dbReference type="CDD" id="cd01433">
    <property type="entry name" value="Ribosomal_L16_L10e"/>
    <property type="match status" value="1"/>
</dbReference>
<reference evidence="4" key="1">
    <citation type="submission" date="2025-08" db="UniProtKB">
        <authorList>
            <consortium name="Ensembl"/>
        </authorList>
    </citation>
    <scope>IDENTIFICATION</scope>
</reference>
<keyword evidence="2" id="KW-0689">Ribosomal protein</keyword>
<dbReference type="PANTHER" id="PTHR11726">
    <property type="entry name" value="60S RIBOSOMAL PROTEIN L10"/>
    <property type="match status" value="1"/>
</dbReference>
<evidence type="ECO:0000313" key="5">
    <source>
        <dbReference type="Proteomes" id="UP000694720"/>
    </source>
</evidence>
<evidence type="ECO:0008006" key="6">
    <source>
        <dbReference type="Google" id="ProtNLM"/>
    </source>
</evidence>
<dbReference type="Gene3D" id="3.90.1170.10">
    <property type="entry name" value="Ribosomal protein L10e/L16"/>
    <property type="match status" value="1"/>
</dbReference>
<dbReference type="GO" id="GO:0006412">
    <property type="term" value="P:translation"/>
    <property type="evidence" value="ECO:0007669"/>
    <property type="project" value="InterPro"/>
</dbReference>
<evidence type="ECO:0000313" key="4">
    <source>
        <dbReference type="Ensembl" id="ENSSSCP00035027567.1"/>
    </source>
</evidence>
<dbReference type="Gene3D" id="3.30.60.300">
    <property type="match status" value="1"/>
</dbReference>
<dbReference type="InterPro" id="IPR036920">
    <property type="entry name" value="Ribosomal_uL16_sf"/>
</dbReference>
<keyword evidence="3" id="KW-0687">Ribonucleoprotein</keyword>
<dbReference type="AlphaFoldDB" id="A0A8D1A3J0"/>
<dbReference type="GO" id="GO:0015934">
    <property type="term" value="C:large ribosomal subunit"/>
    <property type="evidence" value="ECO:0007669"/>
    <property type="project" value="UniProtKB-ARBA"/>
</dbReference>
<dbReference type="InterPro" id="IPR016180">
    <property type="entry name" value="Ribosomal_uL16_dom"/>
</dbReference>
<dbReference type="Ensembl" id="ENSSSCT00035068043.1">
    <property type="protein sequence ID" value="ENSSSCP00035027567.1"/>
    <property type="gene ID" value="ENSSSCG00035051078.1"/>
</dbReference>
<sequence>MAPLKLCTFSCFCFISRRTNPAQHESFTFTSVKQINSRALICYFGLIECIKDLHSKHHRECLEPVKSTYYVNKSESKEQFQTGMCDAFGKPQGTVARVHICQVIASIYSKLQNKEHVIEALRRAKFKLPGRQKIHISKKWGFTKFNADEFENMVAEKRLIPDGCGRALHS</sequence>
<dbReference type="Pfam" id="PF00252">
    <property type="entry name" value="Ribosomal_L16"/>
    <property type="match status" value="1"/>
</dbReference>
<proteinExistence type="inferred from homology"/>
<dbReference type="InterPro" id="IPR047873">
    <property type="entry name" value="Ribosomal_uL16"/>
</dbReference>
<comment type="similarity">
    <text evidence="1">Belongs to the universal ribosomal protein uL16 family.</text>
</comment>
<dbReference type="InterPro" id="IPR001197">
    <property type="entry name" value="Ribosomal_uL16_euk_arch"/>
</dbReference>
<dbReference type="Proteomes" id="UP000694720">
    <property type="component" value="Unplaced"/>
</dbReference>
<dbReference type="SUPFAM" id="SSF54686">
    <property type="entry name" value="Ribosomal protein L16p/L10e"/>
    <property type="match status" value="1"/>
</dbReference>
<evidence type="ECO:0000256" key="3">
    <source>
        <dbReference type="ARBA" id="ARBA00023274"/>
    </source>
</evidence>
<evidence type="ECO:0000256" key="2">
    <source>
        <dbReference type="ARBA" id="ARBA00022980"/>
    </source>
</evidence>
<organism evidence="4 5">
    <name type="scientific">Sus scrofa</name>
    <name type="common">Pig</name>
    <dbReference type="NCBI Taxonomy" id="9823"/>
    <lineage>
        <taxon>Eukaryota</taxon>
        <taxon>Metazoa</taxon>
        <taxon>Chordata</taxon>
        <taxon>Craniata</taxon>
        <taxon>Vertebrata</taxon>
        <taxon>Euteleostomi</taxon>
        <taxon>Mammalia</taxon>
        <taxon>Eutheria</taxon>
        <taxon>Laurasiatheria</taxon>
        <taxon>Artiodactyla</taxon>
        <taxon>Suina</taxon>
        <taxon>Suidae</taxon>
        <taxon>Sus</taxon>
    </lineage>
</organism>
<accession>A0A8D1A3J0</accession>
<evidence type="ECO:0000256" key="1">
    <source>
        <dbReference type="ARBA" id="ARBA00008931"/>
    </source>
</evidence>
<protein>
    <recommendedName>
        <fullName evidence="6">Ribosomal protein L10e/L16 domain-containing protein</fullName>
    </recommendedName>
</protein>
<dbReference type="GO" id="GO:0003735">
    <property type="term" value="F:structural constituent of ribosome"/>
    <property type="evidence" value="ECO:0007669"/>
    <property type="project" value="InterPro"/>
</dbReference>
<name>A0A8D1A3J0_PIG</name>